<dbReference type="GO" id="GO:0004066">
    <property type="term" value="F:asparagine synthase (glutamine-hydrolyzing) activity"/>
    <property type="evidence" value="ECO:0007669"/>
    <property type="project" value="InterPro"/>
</dbReference>
<dbReference type="SUPFAM" id="SSF52402">
    <property type="entry name" value="Adenine nucleotide alpha hydrolases-like"/>
    <property type="match status" value="1"/>
</dbReference>
<dbReference type="GO" id="GO:0006529">
    <property type="term" value="P:asparagine biosynthetic process"/>
    <property type="evidence" value="ECO:0007669"/>
    <property type="project" value="InterPro"/>
</dbReference>
<feature type="non-terminal residue" evidence="2">
    <location>
        <position position="1"/>
    </location>
</feature>
<protein>
    <recommendedName>
        <fullName evidence="1">Asparagine synthetase domain-containing protein</fullName>
    </recommendedName>
</protein>
<organism evidence="2">
    <name type="scientific">marine sediment metagenome</name>
    <dbReference type="NCBI Taxonomy" id="412755"/>
    <lineage>
        <taxon>unclassified sequences</taxon>
        <taxon>metagenomes</taxon>
        <taxon>ecological metagenomes</taxon>
    </lineage>
</organism>
<dbReference type="EMBL" id="LAZR01069828">
    <property type="protein sequence ID" value="KKK46945.1"/>
    <property type="molecule type" value="Genomic_DNA"/>
</dbReference>
<dbReference type="InterPro" id="IPR001962">
    <property type="entry name" value="Asn_synthase"/>
</dbReference>
<sequence>VHIPYADDRITNLFHRIPLYRKVNESSRKWVIMELAEGKVPAENIERKKYGFATNFQIVGV</sequence>
<reference evidence="2" key="1">
    <citation type="journal article" date="2015" name="Nature">
        <title>Complex archaea that bridge the gap between prokaryotes and eukaryotes.</title>
        <authorList>
            <person name="Spang A."/>
            <person name="Saw J.H."/>
            <person name="Jorgensen S.L."/>
            <person name="Zaremba-Niedzwiedzka K."/>
            <person name="Martijn J."/>
            <person name="Lind A.E."/>
            <person name="van Eijk R."/>
            <person name="Schleper C."/>
            <person name="Guy L."/>
            <person name="Ettema T.J."/>
        </authorList>
    </citation>
    <scope>NUCLEOTIDE SEQUENCE</scope>
</reference>
<gene>
    <name evidence="2" type="ORF">LCGC14_3160150</name>
</gene>
<feature type="domain" description="Asparagine synthetase" evidence="1">
    <location>
        <begin position="2"/>
        <end position="55"/>
    </location>
</feature>
<dbReference type="Gene3D" id="3.40.50.620">
    <property type="entry name" value="HUPs"/>
    <property type="match status" value="1"/>
</dbReference>
<evidence type="ECO:0000259" key="1">
    <source>
        <dbReference type="Pfam" id="PF00733"/>
    </source>
</evidence>
<evidence type="ECO:0000313" key="2">
    <source>
        <dbReference type="EMBL" id="KKK46945.1"/>
    </source>
</evidence>
<comment type="caution">
    <text evidence="2">The sequence shown here is derived from an EMBL/GenBank/DDBJ whole genome shotgun (WGS) entry which is preliminary data.</text>
</comment>
<dbReference type="AlphaFoldDB" id="A0A0F8WFL1"/>
<dbReference type="InterPro" id="IPR014729">
    <property type="entry name" value="Rossmann-like_a/b/a_fold"/>
</dbReference>
<proteinExistence type="predicted"/>
<accession>A0A0F8WFL1</accession>
<dbReference type="Pfam" id="PF00733">
    <property type="entry name" value="Asn_synthase"/>
    <property type="match status" value="1"/>
</dbReference>
<name>A0A0F8WFL1_9ZZZZ</name>